<dbReference type="AlphaFoldDB" id="A0A4V2F2J3"/>
<dbReference type="CDD" id="cd02612">
    <property type="entry name" value="HAD_PGPPase"/>
    <property type="match status" value="1"/>
</dbReference>
<dbReference type="InterPro" id="IPR036412">
    <property type="entry name" value="HAD-like_sf"/>
</dbReference>
<evidence type="ECO:0000313" key="11">
    <source>
        <dbReference type="EMBL" id="RZS78348.1"/>
    </source>
</evidence>
<keyword evidence="5" id="KW-0479">Metal-binding</keyword>
<evidence type="ECO:0000256" key="1">
    <source>
        <dbReference type="ARBA" id="ARBA00004970"/>
    </source>
</evidence>
<organism evidence="11 12">
    <name type="scientific">Pigmentiphaga kullae</name>
    <dbReference type="NCBI Taxonomy" id="151784"/>
    <lineage>
        <taxon>Bacteria</taxon>
        <taxon>Pseudomonadati</taxon>
        <taxon>Pseudomonadota</taxon>
        <taxon>Betaproteobacteria</taxon>
        <taxon>Burkholderiales</taxon>
        <taxon>Alcaligenaceae</taxon>
        <taxon>Pigmentiphaga</taxon>
    </lineage>
</organism>
<comment type="catalytic activity">
    <reaction evidence="9">
        <text>L-histidinol phosphate + H2O = L-histidinol + phosphate</text>
        <dbReference type="Rhea" id="RHEA:14465"/>
        <dbReference type="ChEBI" id="CHEBI:15377"/>
        <dbReference type="ChEBI" id="CHEBI:43474"/>
        <dbReference type="ChEBI" id="CHEBI:57699"/>
        <dbReference type="ChEBI" id="CHEBI:57980"/>
        <dbReference type="EC" id="3.1.3.15"/>
    </reaction>
    <physiologicalReaction direction="left-to-right" evidence="9">
        <dbReference type="Rhea" id="RHEA:14466"/>
    </physiologicalReaction>
</comment>
<evidence type="ECO:0000256" key="3">
    <source>
        <dbReference type="ARBA" id="ARBA00013085"/>
    </source>
</evidence>
<comment type="caution">
    <text evidence="11">The sequence shown here is derived from an EMBL/GenBank/DDBJ whole genome shotgun (WGS) entry which is preliminary data.</text>
</comment>
<evidence type="ECO:0000256" key="4">
    <source>
        <dbReference type="ARBA" id="ARBA00021697"/>
    </source>
</evidence>
<proteinExistence type="inferred from homology"/>
<keyword evidence="12" id="KW-1185">Reference proteome</keyword>
<dbReference type="NCBIfam" id="TIGR01488">
    <property type="entry name" value="HAD-SF-IB"/>
    <property type="match status" value="1"/>
</dbReference>
<keyword evidence="6 11" id="KW-0378">Hydrolase</keyword>
<dbReference type="PANTHER" id="PTHR43344">
    <property type="entry name" value="PHOSPHOSERINE PHOSPHATASE"/>
    <property type="match status" value="1"/>
</dbReference>
<comment type="similarity">
    <text evidence="2">Belongs to the HAD-like hydrolase superfamily. SerB family.</text>
</comment>
<keyword evidence="7" id="KW-0460">Magnesium</keyword>
<reference evidence="11 12" key="1">
    <citation type="submission" date="2019-02" db="EMBL/GenBank/DDBJ databases">
        <title>Genomic Encyclopedia of Type Strains, Phase IV (KMG-IV): sequencing the most valuable type-strain genomes for metagenomic binning, comparative biology and taxonomic classification.</title>
        <authorList>
            <person name="Goeker M."/>
        </authorList>
    </citation>
    <scope>NUCLEOTIDE SEQUENCE [LARGE SCALE GENOMIC DNA]</scope>
    <source>
        <strain evidence="11 12">K24</strain>
    </source>
</reference>
<dbReference type="SUPFAM" id="SSF56784">
    <property type="entry name" value="HAD-like"/>
    <property type="match status" value="1"/>
</dbReference>
<dbReference type="NCBIfam" id="TIGR01490">
    <property type="entry name" value="HAD-SF-IB-hyp1"/>
    <property type="match status" value="1"/>
</dbReference>
<dbReference type="OrthoDB" id="9784466at2"/>
<evidence type="ECO:0000256" key="10">
    <source>
        <dbReference type="ARBA" id="ARBA00053547"/>
    </source>
</evidence>
<evidence type="ECO:0000256" key="7">
    <source>
        <dbReference type="ARBA" id="ARBA00022842"/>
    </source>
</evidence>
<dbReference type="InterPro" id="IPR050582">
    <property type="entry name" value="HAD-like_SerB"/>
</dbReference>
<evidence type="ECO:0000313" key="12">
    <source>
        <dbReference type="Proteomes" id="UP000292445"/>
    </source>
</evidence>
<comment type="function">
    <text evidence="10">Catalyzes the dephosphorylation of histidinol-phosphate to histidinol, the direct precursor of histidine.</text>
</comment>
<sequence>MTPTQAPPARLALFDLDHTLLPLDSDYRWADFLARAGHVGDPAAACARNEELMRRYDEGKLTAMESAEFMLGLLARNTPYDLARWHEDFMAEVIRPAISGQAVALVREHLEAGDLCAIATSTNTFVTAPIARAFGIPVLLGTEPEYTAGRYTGRIQGIPCFREGKVVRVNQWLAGHGWQLSDFRQSFFYSDSMNDVPLLEAVTDPVAANPSAALRELARERGWRITDLFA</sequence>
<accession>A0A4V2F2J3</accession>
<dbReference type="EC" id="3.1.3.15" evidence="3"/>
<dbReference type="GO" id="GO:0046872">
    <property type="term" value="F:metal ion binding"/>
    <property type="evidence" value="ECO:0007669"/>
    <property type="project" value="UniProtKB-KW"/>
</dbReference>
<dbReference type="Pfam" id="PF12710">
    <property type="entry name" value="HAD"/>
    <property type="match status" value="1"/>
</dbReference>
<dbReference type="InterPro" id="IPR006385">
    <property type="entry name" value="HAD_hydro_SerB1"/>
</dbReference>
<dbReference type="InterPro" id="IPR023214">
    <property type="entry name" value="HAD_sf"/>
</dbReference>
<evidence type="ECO:0000256" key="8">
    <source>
        <dbReference type="ARBA" id="ARBA00033209"/>
    </source>
</evidence>
<name>A0A4V2F2J3_9BURK</name>
<evidence type="ECO:0000256" key="5">
    <source>
        <dbReference type="ARBA" id="ARBA00022723"/>
    </source>
</evidence>
<dbReference type="RefSeq" id="WP_130361055.1">
    <property type="nucleotide sequence ID" value="NZ_SGXC01000003.1"/>
</dbReference>
<evidence type="ECO:0000256" key="9">
    <source>
        <dbReference type="ARBA" id="ARBA00052092"/>
    </source>
</evidence>
<dbReference type="PANTHER" id="PTHR43344:SF13">
    <property type="entry name" value="PHOSPHATASE RV3661-RELATED"/>
    <property type="match status" value="1"/>
</dbReference>
<comment type="pathway">
    <text evidence="1">Amino-acid biosynthesis; L-histidine biosynthesis; L-histidine from 5-phospho-alpha-D-ribose 1-diphosphate: step 8/9.</text>
</comment>
<dbReference type="Proteomes" id="UP000292445">
    <property type="component" value="Unassembled WGS sequence"/>
</dbReference>
<evidence type="ECO:0000256" key="6">
    <source>
        <dbReference type="ARBA" id="ARBA00022801"/>
    </source>
</evidence>
<dbReference type="EMBL" id="SGXC01000003">
    <property type="protein sequence ID" value="RZS78348.1"/>
    <property type="molecule type" value="Genomic_DNA"/>
</dbReference>
<dbReference type="Gene3D" id="1.20.1440.100">
    <property type="entry name" value="SG protein - dephosphorylation function"/>
    <property type="match status" value="1"/>
</dbReference>
<gene>
    <name evidence="11" type="ORF">EV675_4993</name>
</gene>
<dbReference type="GO" id="GO:0004401">
    <property type="term" value="F:histidinol-phosphatase activity"/>
    <property type="evidence" value="ECO:0007669"/>
    <property type="project" value="UniProtKB-EC"/>
</dbReference>
<dbReference type="FunFam" id="3.40.50.1000:FF:000025">
    <property type="entry name" value="HAD hydrolase, family IB"/>
    <property type="match status" value="1"/>
</dbReference>
<protein>
    <recommendedName>
        <fullName evidence="4">Histidinol-phosphatase</fullName>
        <ecNumber evidence="3">3.1.3.15</ecNumber>
    </recommendedName>
    <alternativeName>
        <fullName evidence="8">Histidinol-phosphate phosphatase</fullName>
    </alternativeName>
</protein>
<evidence type="ECO:0000256" key="2">
    <source>
        <dbReference type="ARBA" id="ARBA00009184"/>
    </source>
</evidence>
<dbReference type="Gene3D" id="3.40.50.1000">
    <property type="entry name" value="HAD superfamily/HAD-like"/>
    <property type="match status" value="1"/>
</dbReference>